<dbReference type="EMBL" id="PQXM01000064">
    <property type="protein sequence ID" value="TGO78502.1"/>
    <property type="molecule type" value="Genomic_DNA"/>
</dbReference>
<keyword evidence="2" id="KW-1185">Reference proteome</keyword>
<reference evidence="1 2" key="1">
    <citation type="submission" date="2017-12" db="EMBL/GenBank/DDBJ databases">
        <title>Comparative genomics of Botrytis spp.</title>
        <authorList>
            <person name="Valero-Jimenez C.A."/>
            <person name="Tapia P."/>
            <person name="Veloso J."/>
            <person name="Silva-Moreno E."/>
            <person name="Staats M."/>
            <person name="Valdes J.H."/>
            <person name="Van Kan J.A.L."/>
        </authorList>
    </citation>
    <scope>NUCLEOTIDE SEQUENCE [LARGE SCALE GENOMIC DNA]</scope>
    <source>
        <strain evidence="1 2">Be9601</strain>
    </source>
</reference>
<comment type="caution">
    <text evidence="1">The sequence shown here is derived from an EMBL/GenBank/DDBJ whole genome shotgun (WGS) entry which is preliminary data.</text>
</comment>
<organism evidence="1 2">
    <name type="scientific">Botrytis elliptica</name>
    <dbReference type="NCBI Taxonomy" id="278938"/>
    <lineage>
        <taxon>Eukaryota</taxon>
        <taxon>Fungi</taxon>
        <taxon>Dikarya</taxon>
        <taxon>Ascomycota</taxon>
        <taxon>Pezizomycotina</taxon>
        <taxon>Leotiomycetes</taxon>
        <taxon>Helotiales</taxon>
        <taxon>Sclerotiniaceae</taxon>
        <taxon>Botrytis</taxon>
    </lineage>
</organism>
<evidence type="ECO:0000313" key="2">
    <source>
        <dbReference type="Proteomes" id="UP000297229"/>
    </source>
</evidence>
<evidence type="ECO:0000313" key="1">
    <source>
        <dbReference type="EMBL" id="TGO78502.1"/>
    </source>
</evidence>
<dbReference type="OrthoDB" id="5422117at2759"/>
<protein>
    <submittedName>
        <fullName evidence="1">Uncharacterized protein</fullName>
    </submittedName>
</protein>
<name>A0A4Z1K4S5_9HELO</name>
<accession>A0A4Z1K4S5</accession>
<dbReference type="AlphaFoldDB" id="A0A4Z1K4S5"/>
<gene>
    <name evidence="1" type="ORF">BELL_0064g00110</name>
</gene>
<proteinExistence type="predicted"/>
<dbReference type="Proteomes" id="UP000297229">
    <property type="component" value="Unassembled WGS sequence"/>
</dbReference>
<sequence>MTNLTPELAEALYQFGFLDIDSRDHEGRLPILAQTKFETYEAFDLPRWLITEGVDLTGTLDKENMITTLHEEETKKPPEDIDLMNMEFPQTVPLDHLDVDVIDSFICACSMSGCPPITCFLGNLQVEFRTRNPDHLCGNREVLGYVPQRICQPANSFTKDEVYNIMEEEQGMIEQLESLTAEFEKNFAKSGKPLHAFLKDNWKSRMEEIMSESTLNEEYVKGVREIGVIMR</sequence>